<dbReference type="Proteomes" id="UP000434580">
    <property type="component" value="Unassembled WGS sequence"/>
</dbReference>
<dbReference type="OrthoDB" id="9778870at2"/>
<dbReference type="GO" id="GO:0005524">
    <property type="term" value="F:ATP binding"/>
    <property type="evidence" value="ECO:0007669"/>
    <property type="project" value="UniProtKB-KW"/>
</dbReference>
<keyword evidence="3" id="KW-0547">Nucleotide-binding</keyword>
<evidence type="ECO:0000256" key="4">
    <source>
        <dbReference type="ARBA" id="ARBA00022840"/>
    </source>
</evidence>
<dbReference type="SMART" id="SM00382">
    <property type="entry name" value="AAA"/>
    <property type="match status" value="1"/>
</dbReference>
<protein>
    <submittedName>
        <fullName evidence="6">Teichoic acids export ATP-binding protein TagH</fullName>
        <ecNumber evidence="6">3.6.3.40</ecNumber>
    </submittedName>
</protein>
<accession>A0A5S9QI19</accession>
<dbReference type="Gene3D" id="3.40.50.300">
    <property type="entry name" value="P-loop containing nucleotide triphosphate hydrolases"/>
    <property type="match status" value="1"/>
</dbReference>
<organism evidence="6 7">
    <name type="scientific">BD1-7 clade bacterium</name>
    <dbReference type="NCBI Taxonomy" id="2029982"/>
    <lineage>
        <taxon>Bacteria</taxon>
        <taxon>Pseudomonadati</taxon>
        <taxon>Pseudomonadota</taxon>
        <taxon>Gammaproteobacteria</taxon>
        <taxon>Cellvibrionales</taxon>
        <taxon>Spongiibacteraceae</taxon>
        <taxon>BD1-7 clade</taxon>
    </lineage>
</organism>
<dbReference type="InterPro" id="IPR027417">
    <property type="entry name" value="P-loop_NTPase"/>
</dbReference>
<dbReference type="EMBL" id="CACSII010000019">
    <property type="protein sequence ID" value="CAA0117287.1"/>
    <property type="molecule type" value="Genomic_DNA"/>
</dbReference>
<dbReference type="CDD" id="cd03220">
    <property type="entry name" value="ABC_KpsT_Wzt"/>
    <property type="match status" value="1"/>
</dbReference>
<dbReference type="EC" id="3.6.3.40" evidence="6"/>
<evidence type="ECO:0000256" key="3">
    <source>
        <dbReference type="ARBA" id="ARBA00022741"/>
    </source>
</evidence>
<keyword evidence="2" id="KW-0813">Transport</keyword>
<keyword evidence="6" id="KW-0378">Hydrolase</keyword>
<comment type="similarity">
    <text evidence="1">Belongs to the ABC transporter superfamily.</text>
</comment>
<dbReference type="InterPro" id="IPR017871">
    <property type="entry name" value="ABC_transporter-like_CS"/>
</dbReference>
<dbReference type="Pfam" id="PF00005">
    <property type="entry name" value="ABC_tran"/>
    <property type="match status" value="1"/>
</dbReference>
<dbReference type="PROSITE" id="PS00211">
    <property type="entry name" value="ABC_TRANSPORTER_1"/>
    <property type="match status" value="1"/>
</dbReference>
<evidence type="ECO:0000313" key="6">
    <source>
        <dbReference type="EMBL" id="CAA0117287.1"/>
    </source>
</evidence>
<evidence type="ECO:0000313" key="7">
    <source>
        <dbReference type="Proteomes" id="UP000434580"/>
    </source>
</evidence>
<evidence type="ECO:0000259" key="5">
    <source>
        <dbReference type="PROSITE" id="PS50893"/>
    </source>
</evidence>
<dbReference type="InterPro" id="IPR050683">
    <property type="entry name" value="Bact_Polysacc_Export_ATP-bd"/>
</dbReference>
<gene>
    <name evidence="6" type="primary">tagH</name>
    <name evidence="6" type="ORF">DPBNPPHM_02244</name>
</gene>
<dbReference type="GO" id="GO:0016887">
    <property type="term" value="F:ATP hydrolysis activity"/>
    <property type="evidence" value="ECO:0007669"/>
    <property type="project" value="InterPro"/>
</dbReference>
<dbReference type="InterPro" id="IPR003593">
    <property type="entry name" value="AAA+_ATPase"/>
</dbReference>
<dbReference type="InterPro" id="IPR015860">
    <property type="entry name" value="ABC_transpr_TagH-like"/>
</dbReference>
<dbReference type="PANTHER" id="PTHR46743">
    <property type="entry name" value="TEICHOIC ACIDS EXPORT ATP-BINDING PROTEIN TAGH"/>
    <property type="match status" value="1"/>
</dbReference>
<keyword evidence="4 6" id="KW-0067">ATP-binding</keyword>
<dbReference type="GO" id="GO:0140359">
    <property type="term" value="F:ABC-type transporter activity"/>
    <property type="evidence" value="ECO:0007669"/>
    <property type="project" value="InterPro"/>
</dbReference>
<reference evidence="6 7" key="1">
    <citation type="submission" date="2019-11" db="EMBL/GenBank/DDBJ databases">
        <authorList>
            <person name="Holert J."/>
        </authorList>
    </citation>
    <scope>NUCLEOTIDE SEQUENCE [LARGE SCALE GENOMIC DNA]</scope>
    <source>
        <strain evidence="6">BC5_2</strain>
    </source>
</reference>
<dbReference type="PROSITE" id="PS50893">
    <property type="entry name" value="ABC_TRANSPORTER_2"/>
    <property type="match status" value="1"/>
</dbReference>
<name>A0A5S9QI19_9GAMM</name>
<evidence type="ECO:0000256" key="1">
    <source>
        <dbReference type="ARBA" id="ARBA00005417"/>
    </source>
</evidence>
<dbReference type="PANTHER" id="PTHR46743:SF2">
    <property type="entry name" value="TEICHOIC ACIDS EXPORT ATP-BINDING PROTEIN TAGH"/>
    <property type="match status" value="1"/>
</dbReference>
<dbReference type="GO" id="GO:0016020">
    <property type="term" value="C:membrane"/>
    <property type="evidence" value="ECO:0007669"/>
    <property type="project" value="InterPro"/>
</dbReference>
<dbReference type="AlphaFoldDB" id="A0A5S9QI19"/>
<dbReference type="InterPro" id="IPR003439">
    <property type="entry name" value="ABC_transporter-like_ATP-bd"/>
</dbReference>
<evidence type="ECO:0000256" key="2">
    <source>
        <dbReference type="ARBA" id="ARBA00022448"/>
    </source>
</evidence>
<proteinExistence type="inferred from homology"/>
<feature type="domain" description="ABC transporter" evidence="5">
    <location>
        <begin position="13"/>
        <end position="242"/>
    </location>
</feature>
<sequence length="249" mass="27504">MNAENRALRPPIVKAQNLRYSYKSGLAFFRPKTIFTALDNISFDIQKGDSVAIIGRNGAGKSTLLRLIAGILKPDAGNIQVKTQKTALLSLQLGFDTNLSGRTNATMNGMLMGLCKQQMDALMPDIIRFSELETFIDQPIHTYSSGMRARLGFAVSLYLKPEILMIDEVLSVGDTQFRAKCRSAMEKTFASDTTVIMVSHNVKDIEKFCNKVIWIEHGIIVDSGATKEILERYESQAKATGALASKEFA</sequence>
<dbReference type="SUPFAM" id="SSF52540">
    <property type="entry name" value="P-loop containing nucleoside triphosphate hydrolases"/>
    <property type="match status" value="1"/>
</dbReference>